<gene>
    <name evidence="8" type="ORF">BDK51DRAFT_12925</name>
</gene>
<feature type="compositionally biased region" description="Basic and acidic residues" evidence="6">
    <location>
        <begin position="194"/>
        <end position="208"/>
    </location>
</feature>
<dbReference type="InterPro" id="IPR035979">
    <property type="entry name" value="RBD_domain_sf"/>
</dbReference>
<protein>
    <recommendedName>
        <fullName evidence="7">RRM domain-containing protein</fullName>
    </recommendedName>
</protein>
<keyword evidence="4" id="KW-0539">Nucleus</keyword>
<dbReference type="AlphaFoldDB" id="A0A4P9WJU9"/>
<dbReference type="OrthoDB" id="267048at2759"/>
<reference evidence="9" key="1">
    <citation type="journal article" date="2018" name="Nat. Microbiol.">
        <title>Leveraging single-cell genomics to expand the fungal tree of life.</title>
        <authorList>
            <person name="Ahrendt S.R."/>
            <person name="Quandt C.A."/>
            <person name="Ciobanu D."/>
            <person name="Clum A."/>
            <person name="Salamov A."/>
            <person name="Andreopoulos B."/>
            <person name="Cheng J.F."/>
            <person name="Woyke T."/>
            <person name="Pelin A."/>
            <person name="Henrissat B."/>
            <person name="Reynolds N.K."/>
            <person name="Benny G.L."/>
            <person name="Smith M.E."/>
            <person name="James T.Y."/>
            <person name="Grigoriev I.V."/>
        </authorList>
    </citation>
    <scope>NUCLEOTIDE SEQUENCE [LARGE SCALE GENOMIC DNA]</scope>
</reference>
<sequence length="600" mass="66488">HSRATLFVSAIPYDATTEQVQQFFSDVGPVRSCFLVAAAEAGRNKGYGYVTFALPEDAEKALKELKKEKFLDKRTLRIELAIRKKKQPQKPKSADDAAPKTPREPREPRKEARKSRLIIRNLAFLCTEAHLRNVFKRYGRIVECSVPHLEDGKARGFGFVQFEKVEEAEKAMAGVNGTEILKRPVAVDWSIPKAHFDRAADEGDKEEGAEGEDEGQEEADGAEGAAADGEEDAAEDETHGMYEAGDSEDEEEDEDEEVEESDDDGIEVTFEKANSEGKPKKGPLSQSVTDNCTLFIRNLSFETTEEALSTAMSTFGQLRYARITMDRTTGRSRGTGFVCYRHQPDAAACLAAYDAACKSTSLLDRQSMYNRPKDAPGKKKSSASSAPSILVPEPSLSSSSTPFLLDGRFLNVALAVPRGQADQLAHEGKLRRRAEDKRNLYLMREGVIFPESDAAATLTPAELSKRQTSFAERKRILATNPNLFMSKTRLSVRNLGLRVDDKELKKVALLAVKKFWDEVGKGAREGLEAEVVEEEVAEGRAKPSATRKPVLKQAKIMRTKDRIDALTKLPRSKGFGFIEFASHADALACLRWLNNNPRAF</sequence>
<evidence type="ECO:0000256" key="2">
    <source>
        <dbReference type="ARBA" id="ARBA00022737"/>
    </source>
</evidence>
<dbReference type="PANTHER" id="PTHR48039:SF5">
    <property type="entry name" value="RNA-BINDING PROTEIN 28"/>
    <property type="match status" value="1"/>
</dbReference>
<evidence type="ECO:0000256" key="4">
    <source>
        <dbReference type="ARBA" id="ARBA00023242"/>
    </source>
</evidence>
<feature type="domain" description="RRM" evidence="7">
    <location>
        <begin position="115"/>
        <end position="192"/>
    </location>
</feature>
<name>A0A4P9WJU9_9FUNG</name>
<dbReference type="PROSITE" id="PS50102">
    <property type="entry name" value="RRM"/>
    <property type="match status" value="3"/>
</dbReference>
<feature type="compositionally biased region" description="Basic and acidic residues" evidence="6">
    <location>
        <begin position="269"/>
        <end position="279"/>
    </location>
</feature>
<feature type="compositionally biased region" description="Acidic residues" evidence="6">
    <location>
        <begin position="209"/>
        <end position="221"/>
    </location>
</feature>
<evidence type="ECO:0000313" key="9">
    <source>
        <dbReference type="Proteomes" id="UP000269721"/>
    </source>
</evidence>
<evidence type="ECO:0000256" key="6">
    <source>
        <dbReference type="SAM" id="MobiDB-lite"/>
    </source>
</evidence>
<evidence type="ECO:0000256" key="3">
    <source>
        <dbReference type="ARBA" id="ARBA00022884"/>
    </source>
</evidence>
<feature type="region of interest" description="Disordered" evidence="6">
    <location>
        <begin position="368"/>
        <end position="400"/>
    </location>
</feature>
<feature type="compositionally biased region" description="Acidic residues" evidence="6">
    <location>
        <begin position="245"/>
        <end position="266"/>
    </location>
</feature>
<dbReference type="CDD" id="cd12416">
    <property type="entry name" value="RRM4_RBM28_like"/>
    <property type="match status" value="1"/>
</dbReference>
<keyword evidence="2" id="KW-0677">Repeat</keyword>
<proteinExistence type="predicted"/>
<dbReference type="InterPro" id="IPR000504">
    <property type="entry name" value="RRM_dom"/>
</dbReference>
<dbReference type="GO" id="GO:0003729">
    <property type="term" value="F:mRNA binding"/>
    <property type="evidence" value="ECO:0007669"/>
    <property type="project" value="TreeGrafter"/>
</dbReference>
<feature type="domain" description="RRM" evidence="7">
    <location>
        <begin position="4"/>
        <end position="83"/>
    </location>
</feature>
<dbReference type="Gene3D" id="3.30.70.330">
    <property type="match status" value="4"/>
</dbReference>
<organism evidence="8 9">
    <name type="scientific">Blyttiomyces helicus</name>
    <dbReference type="NCBI Taxonomy" id="388810"/>
    <lineage>
        <taxon>Eukaryota</taxon>
        <taxon>Fungi</taxon>
        <taxon>Fungi incertae sedis</taxon>
        <taxon>Chytridiomycota</taxon>
        <taxon>Chytridiomycota incertae sedis</taxon>
        <taxon>Chytridiomycetes</taxon>
        <taxon>Chytridiomycetes incertae sedis</taxon>
        <taxon>Blyttiomyces</taxon>
    </lineage>
</organism>
<feature type="non-terminal residue" evidence="8">
    <location>
        <position position="1"/>
    </location>
</feature>
<dbReference type="PANTHER" id="PTHR48039">
    <property type="entry name" value="RNA-BINDING MOTIF PROTEIN 14B"/>
    <property type="match status" value="1"/>
</dbReference>
<dbReference type="EMBL" id="KZ995307">
    <property type="protein sequence ID" value="RKO90936.1"/>
    <property type="molecule type" value="Genomic_DNA"/>
</dbReference>
<evidence type="ECO:0000256" key="1">
    <source>
        <dbReference type="ARBA" id="ARBA00004123"/>
    </source>
</evidence>
<dbReference type="CDD" id="cd12414">
    <property type="entry name" value="RRM2_RBM28_like"/>
    <property type="match status" value="1"/>
</dbReference>
<feature type="region of interest" description="Disordered" evidence="6">
    <location>
        <begin position="82"/>
        <end position="113"/>
    </location>
</feature>
<dbReference type="SUPFAM" id="SSF54928">
    <property type="entry name" value="RNA-binding domain, RBD"/>
    <property type="match status" value="4"/>
</dbReference>
<dbReference type="InterPro" id="IPR012677">
    <property type="entry name" value="Nucleotide-bd_a/b_plait_sf"/>
</dbReference>
<evidence type="ECO:0000313" key="8">
    <source>
        <dbReference type="EMBL" id="RKO90936.1"/>
    </source>
</evidence>
<dbReference type="Pfam" id="PF00076">
    <property type="entry name" value="RRM_1"/>
    <property type="match status" value="3"/>
</dbReference>
<feature type="non-terminal residue" evidence="8">
    <location>
        <position position="600"/>
    </location>
</feature>
<feature type="region of interest" description="Disordered" evidence="6">
    <location>
        <begin position="194"/>
        <end position="287"/>
    </location>
</feature>
<keyword evidence="3 5" id="KW-0694">RNA-binding</keyword>
<accession>A0A4P9WJU9</accession>
<keyword evidence="9" id="KW-1185">Reference proteome</keyword>
<feature type="compositionally biased region" description="Low complexity" evidence="6">
    <location>
        <begin position="382"/>
        <end position="400"/>
    </location>
</feature>
<dbReference type="Proteomes" id="UP000269721">
    <property type="component" value="Unassembled WGS sequence"/>
</dbReference>
<feature type="compositionally biased region" description="Basic and acidic residues" evidence="6">
    <location>
        <begin position="92"/>
        <end position="110"/>
    </location>
</feature>
<dbReference type="GO" id="GO:0005730">
    <property type="term" value="C:nucleolus"/>
    <property type="evidence" value="ECO:0007669"/>
    <property type="project" value="TreeGrafter"/>
</dbReference>
<comment type="subcellular location">
    <subcellularLocation>
        <location evidence="1">Nucleus</location>
    </subcellularLocation>
</comment>
<dbReference type="SMART" id="SM00360">
    <property type="entry name" value="RRM"/>
    <property type="match status" value="4"/>
</dbReference>
<evidence type="ECO:0000259" key="7">
    <source>
        <dbReference type="PROSITE" id="PS50102"/>
    </source>
</evidence>
<evidence type="ECO:0000256" key="5">
    <source>
        <dbReference type="PROSITE-ProRule" id="PRU00176"/>
    </source>
</evidence>
<feature type="domain" description="RRM" evidence="7">
    <location>
        <begin position="292"/>
        <end position="374"/>
    </location>
</feature>
<dbReference type="InterPro" id="IPR051945">
    <property type="entry name" value="RRM_MRD1_RNA_proc_ribogen"/>
</dbReference>